<reference evidence="1 2" key="1">
    <citation type="submission" date="2016-08" db="EMBL/GenBank/DDBJ databases">
        <authorList>
            <person name="Seilhamer J.J."/>
        </authorList>
    </citation>
    <scope>NUCLEOTIDE SEQUENCE [LARGE SCALE GENOMIC DNA]</scope>
    <source>
        <strain evidence="1 2">KH-21-114</strain>
    </source>
</reference>
<evidence type="ECO:0000313" key="2">
    <source>
        <dbReference type="Proteomes" id="UP000237230"/>
    </source>
</evidence>
<accession>A0A2S3X2X8</accession>
<dbReference type="Proteomes" id="UP000237230">
    <property type="component" value="Unassembled WGS sequence"/>
</dbReference>
<comment type="caution">
    <text evidence="1">The sequence shown here is derived from an EMBL/GenBank/DDBJ whole genome shotgun (WGS) entry which is preliminary data.</text>
</comment>
<protein>
    <submittedName>
        <fullName evidence="1">Uncharacterized protein</fullName>
    </submittedName>
</protein>
<name>A0A2S3X2X8_PSEPU</name>
<evidence type="ECO:0000313" key="1">
    <source>
        <dbReference type="EMBL" id="POG09835.1"/>
    </source>
</evidence>
<sequence>MSTPRELFDKNIFQAFTFDRIDYASQGRVGVNPSIDLDLYALKFNDPAFRIEQSTEHLESNGGLYTGPVTDSFFYHNRYSRGVVLDDIEPENHSYLHYALPVGPAVTHEWFGQSVTFNDIPGQMNVLRISRRNRKAPTRASRDTYWKLFDQNGAEYRVKFTAADNGNVIGVARYSG</sequence>
<reference evidence="1 2" key="2">
    <citation type="submission" date="2018-03" db="EMBL/GenBank/DDBJ databases">
        <title>Draft genome of Pseudomonas putida strain KH-21-114.</title>
        <authorList>
            <person name="Yoshizawa S."/>
            <person name="Khan N.H."/>
            <person name="Nishimura M."/>
            <person name="Chiura H.X."/>
            <person name="Ogura Y."/>
            <person name="Hayashi T."/>
            <person name="Kogure K."/>
        </authorList>
    </citation>
    <scope>NUCLEOTIDE SEQUENCE [LARGE SCALE GENOMIC DNA]</scope>
    <source>
        <strain evidence="1 2">KH-21-114</strain>
    </source>
</reference>
<dbReference type="EMBL" id="MINH01000019">
    <property type="protein sequence ID" value="POG09835.1"/>
    <property type="molecule type" value="Genomic_DNA"/>
</dbReference>
<proteinExistence type="predicted"/>
<dbReference type="AlphaFoldDB" id="A0A2S3X2X8"/>
<gene>
    <name evidence="1" type="ORF">BGP84_08855</name>
</gene>
<dbReference type="OrthoDB" id="6814079at2"/>
<organism evidence="1 2">
    <name type="scientific">Pseudomonas putida</name>
    <name type="common">Arthrobacter siderocapsulatus</name>
    <dbReference type="NCBI Taxonomy" id="303"/>
    <lineage>
        <taxon>Bacteria</taxon>
        <taxon>Pseudomonadati</taxon>
        <taxon>Pseudomonadota</taxon>
        <taxon>Gammaproteobacteria</taxon>
        <taxon>Pseudomonadales</taxon>
        <taxon>Pseudomonadaceae</taxon>
        <taxon>Pseudomonas</taxon>
    </lineage>
</organism>
<dbReference type="RefSeq" id="WP_103446640.1">
    <property type="nucleotide sequence ID" value="NZ_MINH01000019.1"/>
</dbReference>